<dbReference type="Proteomes" id="UP000026962">
    <property type="component" value="Chromosome 9"/>
</dbReference>
<organism evidence="1">
    <name type="scientific">Oryza punctata</name>
    <name type="common">Red rice</name>
    <dbReference type="NCBI Taxonomy" id="4537"/>
    <lineage>
        <taxon>Eukaryota</taxon>
        <taxon>Viridiplantae</taxon>
        <taxon>Streptophyta</taxon>
        <taxon>Embryophyta</taxon>
        <taxon>Tracheophyta</taxon>
        <taxon>Spermatophyta</taxon>
        <taxon>Magnoliopsida</taxon>
        <taxon>Liliopsida</taxon>
        <taxon>Poales</taxon>
        <taxon>Poaceae</taxon>
        <taxon>BOP clade</taxon>
        <taxon>Oryzoideae</taxon>
        <taxon>Oryzeae</taxon>
        <taxon>Oryzinae</taxon>
        <taxon>Oryza</taxon>
    </lineage>
</organism>
<protein>
    <submittedName>
        <fullName evidence="1">Uncharacterized protein</fullName>
    </submittedName>
</protein>
<dbReference type="EnsemblPlants" id="OPUNC09G04850.1">
    <property type="protein sequence ID" value="OPUNC09G04850.1"/>
    <property type="gene ID" value="OPUNC09G04850"/>
</dbReference>
<proteinExistence type="predicted"/>
<dbReference type="HOGENOM" id="CLU_2744414_0_0_1"/>
<reference evidence="1" key="2">
    <citation type="submission" date="2018-05" db="EMBL/GenBank/DDBJ databases">
        <title>OpunRS2 (Oryza punctata Reference Sequence Version 2).</title>
        <authorList>
            <person name="Zhang J."/>
            <person name="Kudrna D."/>
            <person name="Lee S."/>
            <person name="Talag J."/>
            <person name="Welchert J."/>
            <person name="Wing R.A."/>
        </authorList>
    </citation>
    <scope>NUCLEOTIDE SEQUENCE [LARGE SCALE GENOMIC DNA]</scope>
</reference>
<evidence type="ECO:0000313" key="2">
    <source>
        <dbReference type="Proteomes" id="UP000026962"/>
    </source>
</evidence>
<sequence length="71" mass="8014">MRMLAAAGAHLLLGLRCEDARSRRYMGLSSTSNGEDMQMNSAWLVMVEKQTKLAVARRTKYLHKDTTLVTE</sequence>
<accession>A0A0E0LZT4</accession>
<dbReference type="Gramene" id="OPUNC09G04850.1">
    <property type="protein sequence ID" value="OPUNC09G04850.1"/>
    <property type="gene ID" value="OPUNC09G04850"/>
</dbReference>
<reference evidence="1" key="1">
    <citation type="submission" date="2015-04" db="UniProtKB">
        <authorList>
            <consortium name="EnsemblPlants"/>
        </authorList>
    </citation>
    <scope>IDENTIFICATION</scope>
</reference>
<dbReference type="AlphaFoldDB" id="A0A0E0LZT4"/>
<name>A0A0E0LZT4_ORYPU</name>
<evidence type="ECO:0000313" key="1">
    <source>
        <dbReference type="EnsemblPlants" id="OPUNC09G04850.1"/>
    </source>
</evidence>
<keyword evidence="2" id="KW-1185">Reference proteome</keyword>